<dbReference type="GO" id="GO:0004519">
    <property type="term" value="F:endonuclease activity"/>
    <property type="evidence" value="ECO:0007669"/>
    <property type="project" value="InterPro"/>
</dbReference>
<dbReference type="Pfam" id="PF09907">
    <property type="entry name" value="HigB_toxin"/>
    <property type="match status" value="1"/>
</dbReference>
<dbReference type="OrthoDB" id="9799912at2"/>
<evidence type="ECO:0000313" key="1">
    <source>
        <dbReference type="EMBL" id="SPF35944.1"/>
    </source>
</evidence>
<dbReference type="GO" id="GO:0110001">
    <property type="term" value="C:toxin-antitoxin complex"/>
    <property type="evidence" value="ECO:0007669"/>
    <property type="project" value="InterPro"/>
</dbReference>
<sequence>MHVISRKKLKEGAVRHPDVEAALDAWFRIAKHALWQDLTDVRTTFATADAVESWTVFNIKGNKYRLITEINYRLRRVYIRHVLTHAQYDREKWKR</sequence>
<accession>A0A2U3K8F1</accession>
<dbReference type="AlphaFoldDB" id="A0A2U3K8F1"/>
<proteinExistence type="predicted"/>
<gene>
    <name evidence="1" type="ORF">SBA1_1480018</name>
</gene>
<protein>
    <recommendedName>
        <fullName evidence="3">Type II toxin-antitoxin system HigB family toxin</fullName>
    </recommendedName>
</protein>
<reference evidence="2" key="1">
    <citation type="submission" date="2018-02" db="EMBL/GenBank/DDBJ databases">
        <authorList>
            <person name="Hausmann B."/>
        </authorList>
    </citation>
    <scope>NUCLEOTIDE SEQUENCE [LARGE SCALE GENOMIC DNA]</scope>
    <source>
        <strain evidence="2">Peat soil MAG SbA1</strain>
    </source>
</reference>
<evidence type="ECO:0008006" key="3">
    <source>
        <dbReference type="Google" id="ProtNLM"/>
    </source>
</evidence>
<dbReference type="Proteomes" id="UP000238701">
    <property type="component" value="Unassembled WGS sequence"/>
</dbReference>
<dbReference type="EMBL" id="OMOD01000055">
    <property type="protein sequence ID" value="SPF35944.1"/>
    <property type="molecule type" value="Genomic_DNA"/>
</dbReference>
<dbReference type="InterPro" id="IPR018669">
    <property type="entry name" value="Toxin_HigB"/>
</dbReference>
<dbReference type="GO" id="GO:0003723">
    <property type="term" value="F:RNA binding"/>
    <property type="evidence" value="ECO:0007669"/>
    <property type="project" value="InterPro"/>
</dbReference>
<evidence type="ECO:0000313" key="2">
    <source>
        <dbReference type="Proteomes" id="UP000238701"/>
    </source>
</evidence>
<organism evidence="1 2">
    <name type="scientific">Candidatus Sulfotelmatobacter kueseliae</name>
    <dbReference type="NCBI Taxonomy" id="2042962"/>
    <lineage>
        <taxon>Bacteria</taxon>
        <taxon>Pseudomonadati</taxon>
        <taxon>Acidobacteriota</taxon>
        <taxon>Terriglobia</taxon>
        <taxon>Terriglobales</taxon>
        <taxon>Candidatus Korobacteraceae</taxon>
        <taxon>Candidatus Sulfotelmatobacter</taxon>
    </lineage>
</organism>
<name>A0A2U3K8F1_9BACT</name>